<dbReference type="STRING" id="1797197.A2Y75_00895"/>
<comment type="caution">
    <text evidence="5">The sequence shown here is derived from an EMBL/GenBank/DDBJ whole genome shotgun (WGS) entry which is preliminary data.</text>
</comment>
<keyword evidence="1" id="KW-0479">Metal-binding</keyword>
<evidence type="ECO:0000256" key="1">
    <source>
        <dbReference type="ARBA" id="ARBA00022723"/>
    </source>
</evidence>
<evidence type="ECO:0000256" key="3">
    <source>
        <dbReference type="ARBA" id="ARBA00023014"/>
    </source>
</evidence>
<organism evidence="5 6">
    <name type="scientific">Candidatus Solincola sediminis</name>
    <dbReference type="NCBI Taxonomy" id="1797199"/>
    <lineage>
        <taxon>Bacteria</taxon>
        <taxon>Bacillati</taxon>
        <taxon>Actinomycetota</taxon>
        <taxon>Candidatus Geothermincolia</taxon>
        <taxon>Candidatus Geothermincolales</taxon>
        <taxon>Candidatus Geothermincolaceae</taxon>
        <taxon>Candidatus Solincola</taxon>
    </lineage>
</organism>
<reference evidence="5 6" key="1">
    <citation type="journal article" date="2016" name="Nat. Commun.">
        <title>Thousands of microbial genomes shed light on interconnected biogeochemical processes in an aquifer system.</title>
        <authorList>
            <person name="Anantharaman K."/>
            <person name="Brown C.T."/>
            <person name="Hug L.A."/>
            <person name="Sharon I."/>
            <person name="Castelle C.J."/>
            <person name="Probst A.J."/>
            <person name="Thomas B.C."/>
            <person name="Singh A."/>
            <person name="Wilkins M.J."/>
            <person name="Karaoz U."/>
            <person name="Brodie E.L."/>
            <person name="Williams K.H."/>
            <person name="Hubbard S.S."/>
            <person name="Banfield J.F."/>
        </authorList>
    </citation>
    <scope>NUCLEOTIDE SEQUENCE [LARGE SCALE GENOMIC DNA]</scope>
</reference>
<dbReference type="GO" id="GO:0051536">
    <property type="term" value="F:iron-sulfur cluster binding"/>
    <property type="evidence" value="ECO:0007669"/>
    <property type="project" value="UniProtKB-KW"/>
</dbReference>
<dbReference type="Proteomes" id="UP000177876">
    <property type="component" value="Unassembled WGS sequence"/>
</dbReference>
<dbReference type="AlphaFoldDB" id="A0A1F2WKX0"/>
<feature type="domain" description="4Fe-4S ferredoxin-type" evidence="4">
    <location>
        <begin position="331"/>
        <end position="360"/>
    </location>
</feature>
<keyword evidence="3" id="KW-0411">Iron-sulfur</keyword>
<evidence type="ECO:0000256" key="2">
    <source>
        <dbReference type="ARBA" id="ARBA00023004"/>
    </source>
</evidence>
<dbReference type="EMBL" id="MELK01000033">
    <property type="protein sequence ID" value="OFW57482.1"/>
    <property type="molecule type" value="Genomic_DNA"/>
</dbReference>
<evidence type="ECO:0000259" key="4">
    <source>
        <dbReference type="PROSITE" id="PS51379"/>
    </source>
</evidence>
<dbReference type="InterPro" id="IPR017900">
    <property type="entry name" value="4Fe4S_Fe_S_CS"/>
</dbReference>
<dbReference type="PROSITE" id="PS00198">
    <property type="entry name" value="4FE4S_FER_1"/>
    <property type="match status" value="1"/>
</dbReference>
<accession>A0A1F2WKX0</accession>
<dbReference type="GO" id="GO:0046872">
    <property type="term" value="F:metal ion binding"/>
    <property type="evidence" value="ECO:0007669"/>
    <property type="project" value="UniProtKB-KW"/>
</dbReference>
<sequence length="395" mass="43835">MSGAKEIRRIQFGGYPAISQSHLAIAKSYSSTLLMGPPLCDELLALVEHMYDDEEAGLVRHLKPLRPRTAAGLAAAEGRPLHEAEKIMWRLANEKYVLLSVDIKGTEWFSLMPIVPGTFEWVLVRKDPESITPWHRRFAELFEALYATGYTTEYINRPLPLIRYLPVGEAVQAMPAALPASHLEEILDRYDRFAVGVCQCRLSKQLVGEGCGRMLETCTAMGSLVPAIVNKGRMREVSKRDLLEIKAAAEKEGLVTWTMNEDSGKFTSTSCSCCGCCCGALTSITRFNTPGMIAPPRYRPRINHQLCKHCHKCAKACPMGAIVMEEEGEIRRLVYKAERCIGCGLCAVACANEALTLEEAPGHREPTTNILAYAAKFLGVFAVNSLKVRRSRRTR</sequence>
<evidence type="ECO:0000313" key="5">
    <source>
        <dbReference type="EMBL" id="OFW57482.1"/>
    </source>
</evidence>
<dbReference type="SUPFAM" id="SSF54862">
    <property type="entry name" value="4Fe-4S ferredoxins"/>
    <property type="match status" value="1"/>
</dbReference>
<protein>
    <recommendedName>
        <fullName evidence="4">4Fe-4S ferredoxin-type domain-containing protein</fullName>
    </recommendedName>
</protein>
<name>A0A1F2WKX0_9ACTN</name>
<dbReference type="Gene3D" id="3.30.70.20">
    <property type="match status" value="1"/>
</dbReference>
<gene>
    <name evidence="5" type="ORF">A2Y75_00895</name>
</gene>
<evidence type="ECO:0000313" key="6">
    <source>
        <dbReference type="Proteomes" id="UP000177876"/>
    </source>
</evidence>
<dbReference type="PROSITE" id="PS51379">
    <property type="entry name" value="4FE4S_FER_2"/>
    <property type="match status" value="2"/>
</dbReference>
<feature type="domain" description="4Fe-4S ferredoxin-type" evidence="4">
    <location>
        <begin position="298"/>
        <end position="327"/>
    </location>
</feature>
<dbReference type="InterPro" id="IPR017896">
    <property type="entry name" value="4Fe4S_Fe-S-bd"/>
</dbReference>
<dbReference type="Pfam" id="PF12838">
    <property type="entry name" value="Fer4_7"/>
    <property type="match status" value="1"/>
</dbReference>
<proteinExistence type="predicted"/>
<keyword evidence="2" id="KW-0408">Iron</keyword>